<sequence>MHAFVHNLVLIEVVPSTSAKVAAPLRRDHSPSHTPPRLPLTPLGLWGGCQHLKETHYSVSATGRERARRGLICTGSPRSPHSRRAARLDFALRRRLLL</sequence>
<dbReference type="EMBL" id="VSRR010076159">
    <property type="protein sequence ID" value="MPC87960.1"/>
    <property type="molecule type" value="Genomic_DNA"/>
</dbReference>
<evidence type="ECO:0000256" key="1">
    <source>
        <dbReference type="SAM" id="SignalP"/>
    </source>
</evidence>
<keyword evidence="3" id="KW-1185">Reference proteome</keyword>
<proteinExistence type="predicted"/>
<gene>
    <name evidence="2" type="ORF">E2C01_082844</name>
</gene>
<keyword evidence="1" id="KW-0732">Signal</keyword>
<reference evidence="2 3" key="1">
    <citation type="submission" date="2019-05" db="EMBL/GenBank/DDBJ databases">
        <title>Another draft genome of Portunus trituberculatus and its Hox gene families provides insights of decapod evolution.</title>
        <authorList>
            <person name="Jeong J.-H."/>
            <person name="Song I."/>
            <person name="Kim S."/>
            <person name="Choi T."/>
            <person name="Kim D."/>
            <person name="Ryu S."/>
            <person name="Kim W."/>
        </authorList>
    </citation>
    <scope>NUCLEOTIDE SEQUENCE [LARGE SCALE GENOMIC DNA]</scope>
    <source>
        <tissue evidence="2">Muscle</tissue>
    </source>
</reference>
<evidence type="ECO:0000313" key="3">
    <source>
        <dbReference type="Proteomes" id="UP000324222"/>
    </source>
</evidence>
<comment type="caution">
    <text evidence="2">The sequence shown here is derived from an EMBL/GenBank/DDBJ whole genome shotgun (WGS) entry which is preliminary data.</text>
</comment>
<accession>A0A5B7ITD5</accession>
<feature type="chain" id="PRO_5023093966" evidence="1">
    <location>
        <begin position="20"/>
        <end position="98"/>
    </location>
</feature>
<name>A0A5B7ITD5_PORTR</name>
<dbReference type="AlphaFoldDB" id="A0A5B7ITD5"/>
<feature type="signal peptide" evidence="1">
    <location>
        <begin position="1"/>
        <end position="19"/>
    </location>
</feature>
<organism evidence="2 3">
    <name type="scientific">Portunus trituberculatus</name>
    <name type="common">Swimming crab</name>
    <name type="synonym">Neptunus trituberculatus</name>
    <dbReference type="NCBI Taxonomy" id="210409"/>
    <lineage>
        <taxon>Eukaryota</taxon>
        <taxon>Metazoa</taxon>
        <taxon>Ecdysozoa</taxon>
        <taxon>Arthropoda</taxon>
        <taxon>Crustacea</taxon>
        <taxon>Multicrustacea</taxon>
        <taxon>Malacostraca</taxon>
        <taxon>Eumalacostraca</taxon>
        <taxon>Eucarida</taxon>
        <taxon>Decapoda</taxon>
        <taxon>Pleocyemata</taxon>
        <taxon>Brachyura</taxon>
        <taxon>Eubrachyura</taxon>
        <taxon>Portunoidea</taxon>
        <taxon>Portunidae</taxon>
        <taxon>Portuninae</taxon>
        <taxon>Portunus</taxon>
    </lineage>
</organism>
<protein>
    <submittedName>
        <fullName evidence="2">Uncharacterized protein</fullName>
    </submittedName>
</protein>
<evidence type="ECO:0000313" key="2">
    <source>
        <dbReference type="EMBL" id="MPC87960.1"/>
    </source>
</evidence>
<dbReference type="Proteomes" id="UP000324222">
    <property type="component" value="Unassembled WGS sequence"/>
</dbReference>